<evidence type="ECO:0000256" key="9">
    <source>
        <dbReference type="ARBA" id="ARBA00023315"/>
    </source>
</evidence>
<comment type="subcellular location">
    <subcellularLocation>
        <location evidence="1">Cell membrane</location>
        <topology evidence="1">Single-pass membrane protein</topology>
    </subcellularLocation>
</comment>
<keyword evidence="4 14" id="KW-0812">Transmembrane</keyword>
<dbReference type="EMBL" id="CP022046">
    <property type="protein sequence ID" value="ASE35652.1"/>
    <property type="molecule type" value="Genomic_DNA"/>
</dbReference>
<evidence type="ECO:0000313" key="16">
    <source>
        <dbReference type="Proteomes" id="UP000197058"/>
    </source>
</evidence>
<comment type="similarity">
    <text evidence="11">Belongs to the acyltransferase CrtO family.</text>
</comment>
<evidence type="ECO:0000256" key="10">
    <source>
        <dbReference type="ARBA" id="ARBA00023588"/>
    </source>
</evidence>
<dbReference type="GO" id="GO:0005886">
    <property type="term" value="C:plasma membrane"/>
    <property type="evidence" value="ECO:0007669"/>
    <property type="project" value="UniProtKB-SubCell"/>
</dbReference>
<evidence type="ECO:0000256" key="3">
    <source>
        <dbReference type="ARBA" id="ARBA00022679"/>
    </source>
</evidence>
<dbReference type="Pfam" id="PF18927">
    <property type="entry name" value="CrtO"/>
    <property type="match status" value="1"/>
</dbReference>
<keyword evidence="7 14" id="KW-1133">Transmembrane helix</keyword>
<comment type="function">
    <text evidence="13">Catalyzes the acylation of glycosyl-4,4'-diaponeurosporenoate, i.e. the esterification of glucose at the C6'' position with the carboxyl group of the C(15) fatty acid 12-methyltetradecanoic acid, to yield staphyloxanthin. This is the last step in the biosynthesis of this orange pigment, present in most staphylococci strains.</text>
</comment>
<dbReference type="AlphaFoldDB" id="A0AAI8DKW0"/>
<keyword evidence="6" id="KW-0125">Carotenoid biosynthesis</keyword>
<protein>
    <recommendedName>
        <fullName evidence="12">Glycosyl-4,4'-diaponeurosporenoate acyltransferase</fullName>
    </recommendedName>
</protein>
<evidence type="ECO:0000256" key="2">
    <source>
        <dbReference type="ARBA" id="ARBA00022475"/>
    </source>
</evidence>
<feature type="transmembrane region" description="Helical" evidence="14">
    <location>
        <begin position="6"/>
        <end position="25"/>
    </location>
</feature>
<accession>A0AAI8DKW0</accession>
<keyword evidence="9 15" id="KW-0012">Acyltransferase</keyword>
<evidence type="ECO:0000256" key="13">
    <source>
        <dbReference type="ARBA" id="ARBA00025324"/>
    </source>
</evidence>
<dbReference type="InterPro" id="IPR044021">
    <property type="entry name" value="CrtO"/>
</dbReference>
<feature type="transmembrane region" description="Helical" evidence="14">
    <location>
        <begin position="120"/>
        <end position="140"/>
    </location>
</feature>
<gene>
    <name evidence="15" type="ORF">CEP64_13155</name>
</gene>
<keyword evidence="3" id="KW-0808">Transferase</keyword>
<dbReference type="Proteomes" id="UP000197058">
    <property type="component" value="Chromosome"/>
</dbReference>
<evidence type="ECO:0000256" key="11">
    <source>
        <dbReference type="ARBA" id="ARBA00023603"/>
    </source>
</evidence>
<keyword evidence="2" id="KW-1003">Cell membrane</keyword>
<dbReference type="KEGG" id="sscu:CEP64_13155"/>
<comment type="pathway">
    <text evidence="10">Carotenoid biosynthesis; staphyloxanthin biosynthesis; staphyloxanthin from farnesyl diphosphate: step 5/5.</text>
</comment>
<evidence type="ECO:0000256" key="14">
    <source>
        <dbReference type="SAM" id="Phobius"/>
    </source>
</evidence>
<evidence type="ECO:0000256" key="12">
    <source>
        <dbReference type="ARBA" id="ARBA00023667"/>
    </source>
</evidence>
<evidence type="ECO:0000256" key="4">
    <source>
        <dbReference type="ARBA" id="ARBA00022692"/>
    </source>
</evidence>
<evidence type="ECO:0000313" key="15">
    <source>
        <dbReference type="EMBL" id="ASE35652.1"/>
    </source>
</evidence>
<proteinExistence type="inferred from homology"/>
<evidence type="ECO:0000256" key="8">
    <source>
        <dbReference type="ARBA" id="ARBA00023136"/>
    </source>
</evidence>
<keyword evidence="5" id="KW-0732">Signal</keyword>
<keyword evidence="8 14" id="KW-0472">Membrane</keyword>
<reference evidence="16" key="1">
    <citation type="submission" date="2017-06" db="EMBL/GenBank/DDBJ databases">
        <title>FDA dAtabase for Regulatory Grade micrObial Sequences (FDA-ARGOS): Supporting development and validation of Infectious Disease Dx tests.</title>
        <authorList>
            <person name="Goldberg B."/>
            <person name="Campos J."/>
            <person name="Tallon L."/>
            <person name="Sadzewicz L."/>
            <person name="Sengamalay N."/>
            <person name="Ott S."/>
            <person name="Godinez A."/>
            <person name="Nagaraj S."/>
            <person name="Vavikolanu K."/>
            <person name="Nadendla S."/>
            <person name="George J."/>
            <person name="Geyer C."/>
            <person name="Sichtig H."/>
        </authorList>
    </citation>
    <scope>NUCLEOTIDE SEQUENCE [LARGE SCALE GENOMIC DNA]</scope>
    <source>
        <strain evidence="16">FDAARGOS_285</strain>
    </source>
</reference>
<evidence type="ECO:0000256" key="7">
    <source>
        <dbReference type="ARBA" id="ARBA00022989"/>
    </source>
</evidence>
<dbReference type="GO" id="GO:0016117">
    <property type="term" value="P:carotenoid biosynthetic process"/>
    <property type="evidence" value="ECO:0007669"/>
    <property type="project" value="UniProtKB-KW"/>
</dbReference>
<evidence type="ECO:0000256" key="5">
    <source>
        <dbReference type="ARBA" id="ARBA00022729"/>
    </source>
</evidence>
<evidence type="ECO:0000256" key="1">
    <source>
        <dbReference type="ARBA" id="ARBA00004162"/>
    </source>
</evidence>
<sequence length="157" mass="18679">MRTFIYIALYWFITQMFIVQIGLRIHDKWLVRDFRYFKSGSLEQNGQLWQKLVKVKCWKDHLPDGQMIQSDIVSKSHYNQSSDITNIEKFVIETKRAELVHLLSILPIVVFIKSKKSIKVINIVYVVIANVPCIIVQRYNRPKLQRIYLKKLIRKGD</sequence>
<dbReference type="GO" id="GO:0016746">
    <property type="term" value="F:acyltransferase activity"/>
    <property type="evidence" value="ECO:0007669"/>
    <property type="project" value="UniProtKB-KW"/>
</dbReference>
<organism evidence="15 16">
    <name type="scientific">Mammaliicoccus sciuri</name>
    <name type="common">Staphylococcus sciuri</name>
    <dbReference type="NCBI Taxonomy" id="1296"/>
    <lineage>
        <taxon>Bacteria</taxon>
        <taxon>Bacillati</taxon>
        <taxon>Bacillota</taxon>
        <taxon>Bacilli</taxon>
        <taxon>Bacillales</taxon>
        <taxon>Staphylococcaceae</taxon>
        <taxon>Mammaliicoccus</taxon>
    </lineage>
</organism>
<name>A0AAI8DKW0_MAMSC</name>
<evidence type="ECO:0000256" key="6">
    <source>
        <dbReference type="ARBA" id="ARBA00022746"/>
    </source>
</evidence>